<comment type="function">
    <text evidence="2">Membrane-anchoring subunit of succinate dehydrogenase (SDH).</text>
</comment>
<feature type="transmembrane region" description="Helical" evidence="6">
    <location>
        <begin position="57"/>
        <end position="81"/>
    </location>
</feature>
<comment type="subcellular location">
    <subcellularLocation>
        <location evidence="3">Membrane</location>
        <topology evidence="3">Multi-pass membrane protein</topology>
    </subcellularLocation>
</comment>
<protein>
    <submittedName>
        <fullName evidence="7">Succinate dehydrogenase, hydrophobic membrane anchor protein</fullName>
    </submittedName>
</protein>
<reference evidence="7 8" key="1">
    <citation type="submission" date="2018-01" db="EMBL/GenBank/DDBJ databases">
        <title>Co-occurrence of chitin degradation, pigmentation and bioactivity in marine Pseudoalteromonas.</title>
        <authorList>
            <person name="Paulsen S."/>
            <person name="Gram L."/>
            <person name="Machado H."/>
        </authorList>
    </citation>
    <scope>NUCLEOTIDE SEQUENCE [LARGE SCALE GENOMIC DNA]</scope>
    <source>
        <strain evidence="7 8">S3898</strain>
    </source>
</reference>
<dbReference type="Gene3D" id="1.20.1300.10">
    <property type="entry name" value="Fumarate reductase/succinate dehydrogenase, transmembrane subunit"/>
    <property type="match status" value="1"/>
</dbReference>
<evidence type="ECO:0000256" key="3">
    <source>
        <dbReference type="ARBA" id="ARBA00004141"/>
    </source>
</evidence>
<dbReference type="UniPathway" id="UPA00223"/>
<sequence>MVDLVMMNILKSGSNQWIFQRLSNACIVAYSACLICLLCTVDLSSFSAVSNLFHSTWFKVITSLCVIFFAFNSVLAGWQIAGDYVKQKTLNKLFNMICMTASAVSVVIILATLWG</sequence>
<evidence type="ECO:0000256" key="6">
    <source>
        <dbReference type="SAM" id="Phobius"/>
    </source>
</evidence>
<evidence type="ECO:0000313" key="8">
    <source>
        <dbReference type="Proteomes" id="UP000291338"/>
    </source>
</evidence>
<evidence type="ECO:0000256" key="5">
    <source>
        <dbReference type="ARBA" id="ARBA00022989"/>
    </source>
</evidence>
<comment type="cofactor">
    <cofactor evidence="1">
        <name>heme</name>
        <dbReference type="ChEBI" id="CHEBI:30413"/>
    </cofactor>
</comment>
<proteinExistence type="predicted"/>
<feature type="transmembrane region" description="Helical" evidence="6">
    <location>
        <begin position="21"/>
        <end position="45"/>
    </location>
</feature>
<organism evidence="7 8">
    <name type="scientific">Pseudoalteromonas phenolica</name>
    <dbReference type="NCBI Taxonomy" id="161398"/>
    <lineage>
        <taxon>Bacteria</taxon>
        <taxon>Pseudomonadati</taxon>
        <taxon>Pseudomonadota</taxon>
        <taxon>Gammaproteobacteria</taxon>
        <taxon>Alteromonadales</taxon>
        <taxon>Pseudoalteromonadaceae</taxon>
        <taxon>Pseudoalteromonas</taxon>
    </lineage>
</organism>
<keyword evidence="6" id="KW-0472">Membrane</keyword>
<dbReference type="GO" id="GO:0020037">
    <property type="term" value="F:heme binding"/>
    <property type="evidence" value="ECO:0007669"/>
    <property type="project" value="InterPro"/>
</dbReference>
<evidence type="ECO:0000256" key="1">
    <source>
        <dbReference type="ARBA" id="ARBA00001971"/>
    </source>
</evidence>
<accession>A0A4Q7III3</accession>
<evidence type="ECO:0000256" key="4">
    <source>
        <dbReference type="ARBA" id="ARBA00022692"/>
    </source>
</evidence>
<dbReference type="Proteomes" id="UP000291338">
    <property type="component" value="Unassembled WGS sequence"/>
</dbReference>
<dbReference type="GO" id="GO:0006099">
    <property type="term" value="P:tricarboxylic acid cycle"/>
    <property type="evidence" value="ECO:0007669"/>
    <property type="project" value="UniProtKB-UniPathway"/>
</dbReference>
<dbReference type="GO" id="GO:0016020">
    <property type="term" value="C:membrane"/>
    <property type="evidence" value="ECO:0007669"/>
    <property type="project" value="UniProtKB-SubCell"/>
</dbReference>
<dbReference type="InterPro" id="IPR014312">
    <property type="entry name" value="Succ_DH_anchor"/>
</dbReference>
<evidence type="ECO:0000256" key="2">
    <source>
        <dbReference type="ARBA" id="ARBA00004050"/>
    </source>
</evidence>
<dbReference type="SUPFAM" id="SSF81343">
    <property type="entry name" value="Fumarate reductase respiratory complex transmembrane subunits"/>
    <property type="match status" value="1"/>
</dbReference>
<keyword evidence="5 6" id="KW-1133">Transmembrane helix</keyword>
<gene>
    <name evidence="7" type="primary">sdhD</name>
    <name evidence="7" type="ORF">C1E23_20150</name>
</gene>
<dbReference type="NCBIfam" id="TIGR02968">
    <property type="entry name" value="succ_dehyd_anc"/>
    <property type="match status" value="1"/>
</dbReference>
<dbReference type="AlphaFoldDB" id="A0A4Q7III3"/>
<evidence type="ECO:0000313" key="7">
    <source>
        <dbReference type="EMBL" id="RZQ51312.1"/>
    </source>
</evidence>
<keyword evidence="4 6" id="KW-0812">Transmembrane</keyword>
<name>A0A4Q7III3_9GAMM</name>
<dbReference type="EMBL" id="PPSX01000107">
    <property type="protein sequence ID" value="RZQ51312.1"/>
    <property type="molecule type" value="Genomic_DNA"/>
</dbReference>
<dbReference type="InterPro" id="IPR034804">
    <property type="entry name" value="SQR/QFR_C/D"/>
</dbReference>
<feature type="transmembrane region" description="Helical" evidence="6">
    <location>
        <begin position="93"/>
        <end position="114"/>
    </location>
</feature>
<comment type="caution">
    <text evidence="7">The sequence shown here is derived from an EMBL/GenBank/DDBJ whole genome shotgun (WGS) entry which is preliminary data.</text>
</comment>